<feature type="transmembrane region" description="Helical" evidence="5">
    <location>
        <begin position="175"/>
        <end position="194"/>
    </location>
</feature>
<evidence type="ECO:0000256" key="3">
    <source>
        <dbReference type="ARBA" id="ARBA00022989"/>
    </source>
</evidence>
<keyword evidence="4 5" id="KW-0472">Membrane</keyword>
<evidence type="ECO:0000256" key="1">
    <source>
        <dbReference type="ARBA" id="ARBA00004141"/>
    </source>
</evidence>
<dbReference type="EMBL" id="KV744886">
    <property type="protein sequence ID" value="OCK82501.1"/>
    <property type="molecule type" value="Genomic_DNA"/>
</dbReference>
<reference evidence="7 8" key="1">
    <citation type="journal article" date="2016" name="Nat. Commun.">
        <title>Ectomycorrhizal ecology is imprinted in the genome of the dominant symbiotic fungus Cenococcum geophilum.</title>
        <authorList>
            <consortium name="DOE Joint Genome Institute"/>
            <person name="Peter M."/>
            <person name="Kohler A."/>
            <person name="Ohm R.A."/>
            <person name="Kuo A."/>
            <person name="Krutzmann J."/>
            <person name="Morin E."/>
            <person name="Arend M."/>
            <person name="Barry K.W."/>
            <person name="Binder M."/>
            <person name="Choi C."/>
            <person name="Clum A."/>
            <person name="Copeland A."/>
            <person name="Grisel N."/>
            <person name="Haridas S."/>
            <person name="Kipfer T."/>
            <person name="LaButti K."/>
            <person name="Lindquist E."/>
            <person name="Lipzen A."/>
            <person name="Maire R."/>
            <person name="Meier B."/>
            <person name="Mihaltcheva S."/>
            <person name="Molinier V."/>
            <person name="Murat C."/>
            <person name="Poggeler S."/>
            <person name="Quandt C.A."/>
            <person name="Sperisen C."/>
            <person name="Tritt A."/>
            <person name="Tisserant E."/>
            <person name="Crous P.W."/>
            <person name="Henrissat B."/>
            <person name="Nehls U."/>
            <person name="Egli S."/>
            <person name="Spatafora J.W."/>
            <person name="Grigoriev I.V."/>
            <person name="Martin F.M."/>
        </authorList>
    </citation>
    <scope>NUCLEOTIDE SEQUENCE [LARGE SCALE GENOMIC DNA]</scope>
    <source>
        <strain evidence="7 8">CBS 459.81</strain>
    </source>
</reference>
<keyword evidence="2 5" id="KW-0812">Transmembrane</keyword>
<dbReference type="Proteomes" id="UP000250266">
    <property type="component" value="Unassembled WGS sequence"/>
</dbReference>
<protein>
    <recommendedName>
        <fullName evidence="6">Amino acid permease/ SLC12A domain-containing protein</fullName>
    </recommendedName>
</protein>
<dbReference type="InterPro" id="IPR004841">
    <property type="entry name" value="AA-permease/SLC12A_dom"/>
</dbReference>
<feature type="domain" description="Amino acid permease/ SLC12A" evidence="6">
    <location>
        <begin position="1"/>
        <end position="199"/>
    </location>
</feature>
<dbReference type="Gene3D" id="1.20.1740.10">
    <property type="entry name" value="Amino acid/polyamine transporter I"/>
    <property type="match status" value="1"/>
</dbReference>
<evidence type="ECO:0000313" key="8">
    <source>
        <dbReference type="Proteomes" id="UP000250266"/>
    </source>
</evidence>
<dbReference type="AlphaFoldDB" id="A0A8E2EEF1"/>
<evidence type="ECO:0000256" key="2">
    <source>
        <dbReference type="ARBA" id="ARBA00022692"/>
    </source>
</evidence>
<dbReference type="GO" id="GO:0016020">
    <property type="term" value="C:membrane"/>
    <property type="evidence" value="ECO:0007669"/>
    <property type="project" value="UniProtKB-SubCell"/>
</dbReference>
<accession>A0A8E2EEF1</accession>
<evidence type="ECO:0000259" key="6">
    <source>
        <dbReference type="Pfam" id="PF00324"/>
    </source>
</evidence>
<feature type="transmembrane region" description="Helical" evidence="5">
    <location>
        <begin position="110"/>
        <end position="131"/>
    </location>
</feature>
<sequence length="289" mass="31262">MIAIGGAIGTDLTIGTGQALAQAGPGSIPISYSFVGLIVCMVICRLGEMATWLPLGSGFSGYVTRFVDPAPGFALGYTHWFKYIIVTPNQLTAAALVIQHWRPPERVNPGAFITVFFVIILATNYFGVRFFGEFKFWLSNIKVVVIVGWNVLSFIIMLGGAPIHDRTGFQCYRHPGKFLGFWSSMVTAVFAYLGTELLTFYWILAFYVLGDIILGIIVPYDSKGLMLATKHGSKASTSPFVVAIQLAGIQKLSGIINAYILLSALSAANSDLYVASRTIKVLASQGKAP</sequence>
<gene>
    <name evidence="7" type="ORF">K432DRAFT_424116</name>
</gene>
<feature type="transmembrane region" description="Helical" evidence="5">
    <location>
        <begin position="30"/>
        <end position="47"/>
    </location>
</feature>
<dbReference type="PANTHER" id="PTHR43341:SF9">
    <property type="entry name" value="DICARBOXYLIC AMINO ACID PERMEASE"/>
    <property type="match status" value="1"/>
</dbReference>
<dbReference type="Pfam" id="PF00324">
    <property type="entry name" value="AA_permease"/>
    <property type="match status" value="1"/>
</dbReference>
<feature type="transmembrane region" description="Helical" evidence="5">
    <location>
        <begin position="200"/>
        <end position="220"/>
    </location>
</feature>
<keyword evidence="8" id="KW-1185">Reference proteome</keyword>
<dbReference type="GO" id="GO:0015171">
    <property type="term" value="F:amino acid transmembrane transporter activity"/>
    <property type="evidence" value="ECO:0007669"/>
    <property type="project" value="TreeGrafter"/>
</dbReference>
<keyword evidence="3 5" id="KW-1133">Transmembrane helix</keyword>
<feature type="transmembrane region" description="Helical" evidence="5">
    <location>
        <begin position="143"/>
        <end position="163"/>
    </location>
</feature>
<organism evidence="7 8">
    <name type="scientific">Lepidopterella palustris CBS 459.81</name>
    <dbReference type="NCBI Taxonomy" id="1314670"/>
    <lineage>
        <taxon>Eukaryota</taxon>
        <taxon>Fungi</taxon>
        <taxon>Dikarya</taxon>
        <taxon>Ascomycota</taxon>
        <taxon>Pezizomycotina</taxon>
        <taxon>Dothideomycetes</taxon>
        <taxon>Pleosporomycetidae</taxon>
        <taxon>Mytilinidiales</taxon>
        <taxon>Argynnaceae</taxon>
        <taxon>Lepidopterella</taxon>
    </lineage>
</organism>
<evidence type="ECO:0000313" key="7">
    <source>
        <dbReference type="EMBL" id="OCK82501.1"/>
    </source>
</evidence>
<dbReference type="PANTHER" id="PTHR43341">
    <property type="entry name" value="AMINO ACID PERMEASE"/>
    <property type="match status" value="1"/>
</dbReference>
<dbReference type="InterPro" id="IPR050524">
    <property type="entry name" value="APC_YAT"/>
</dbReference>
<dbReference type="OrthoDB" id="3900342at2759"/>
<name>A0A8E2EEF1_9PEZI</name>
<proteinExistence type="predicted"/>
<evidence type="ECO:0000256" key="4">
    <source>
        <dbReference type="ARBA" id="ARBA00023136"/>
    </source>
</evidence>
<evidence type="ECO:0000256" key="5">
    <source>
        <dbReference type="SAM" id="Phobius"/>
    </source>
</evidence>
<comment type="subcellular location">
    <subcellularLocation>
        <location evidence="1">Membrane</location>
        <topology evidence="1">Multi-pass membrane protein</topology>
    </subcellularLocation>
</comment>